<accession>A0ABR9UFI2</accession>
<evidence type="ECO:0000256" key="6">
    <source>
        <dbReference type="ARBA" id="ARBA00022801"/>
    </source>
</evidence>
<comment type="subcellular location">
    <subcellularLocation>
        <location evidence="2">Cell membrane</location>
        <topology evidence="2">Single-pass type II membrane protein</topology>
    </subcellularLocation>
    <subcellularLocation>
        <location evidence="8">Membrane</location>
        <topology evidence="8">Single-pass type II membrane protein</topology>
    </subcellularLocation>
</comment>
<comment type="similarity">
    <text evidence="3 8">Belongs to the peptidase S26 family.</text>
</comment>
<evidence type="ECO:0000256" key="8">
    <source>
        <dbReference type="RuleBase" id="RU362042"/>
    </source>
</evidence>
<organism evidence="11 12">
    <name type="scientific">Planktothrix mougeotii LEGE 06226</name>
    <dbReference type="NCBI Taxonomy" id="1828728"/>
    <lineage>
        <taxon>Bacteria</taxon>
        <taxon>Bacillati</taxon>
        <taxon>Cyanobacteriota</taxon>
        <taxon>Cyanophyceae</taxon>
        <taxon>Oscillatoriophycideae</taxon>
        <taxon>Oscillatoriales</taxon>
        <taxon>Microcoleaceae</taxon>
        <taxon>Planktothrix</taxon>
    </lineage>
</organism>
<keyword evidence="7" id="KW-0812">Transmembrane</keyword>
<dbReference type="PANTHER" id="PTHR43390:SF1">
    <property type="entry name" value="CHLOROPLAST PROCESSING PEPTIDASE"/>
    <property type="match status" value="1"/>
</dbReference>
<dbReference type="PROSITE" id="PS00501">
    <property type="entry name" value="SPASE_I_1"/>
    <property type="match status" value="1"/>
</dbReference>
<dbReference type="InterPro" id="IPR036286">
    <property type="entry name" value="LexA/Signal_pep-like_sf"/>
</dbReference>
<sequence length="195" mass="22336">MKSEEKTASQTSQAENNKEKSNWDKIKENILILAIALGLSLLIRTFIAEPRYIPSDSMFPTLEIGDRLVIEKVSYYLDSPQFGDIIVFNPPSQLQEIGYAADQAFIKRIIGKPGEIVEVKNGRVYINNQPLFERYIAEEPHYQLPPVKVPENSYFVMGDNRNDSNDSHVWGFLPKENIIGRAVFRFWPIERFGGV</sequence>
<dbReference type="RefSeq" id="WP_193870354.1">
    <property type="nucleotide sequence ID" value="NZ_JADEWU010000041.1"/>
</dbReference>
<keyword evidence="7" id="KW-0472">Membrane</keyword>
<evidence type="ECO:0000256" key="9">
    <source>
        <dbReference type="SAM" id="MobiDB-lite"/>
    </source>
</evidence>
<dbReference type="InterPro" id="IPR019757">
    <property type="entry name" value="Pept_S26A_signal_pept_1_Lys-AS"/>
</dbReference>
<keyword evidence="12" id="KW-1185">Reference proteome</keyword>
<dbReference type="Proteomes" id="UP000640725">
    <property type="component" value="Unassembled WGS sequence"/>
</dbReference>
<dbReference type="PANTHER" id="PTHR43390">
    <property type="entry name" value="SIGNAL PEPTIDASE I"/>
    <property type="match status" value="1"/>
</dbReference>
<dbReference type="NCBIfam" id="TIGR02227">
    <property type="entry name" value="sigpep_I_bact"/>
    <property type="match status" value="1"/>
</dbReference>
<feature type="transmembrane region" description="Helical" evidence="7">
    <location>
        <begin position="30"/>
        <end position="47"/>
    </location>
</feature>
<keyword evidence="5 7" id="KW-0645">Protease</keyword>
<dbReference type="Pfam" id="PF10502">
    <property type="entry name" value="Peptidase_S26"/>
    <property type="match status" value="1"/>
</dbReference>
<dbReference type="CDD" id="cd06530">
    <property type="entry name" value="S26_SPase_I"/>
    <property type="match status" value="1"/>
</dbReference>
<comment type="catalytic activity">
    <reaction evidence="1 7">
        <text>Cleavage of hydrophobic, N-terminal signal or leader sequences from secreted and periplasmic proteins.</text>
        <dbReference type="EC" id="3.4.21.89"/>
    </reaction>
</comment>
<gene>
    <name evidence="11" type="primary">lepB</name>
    <name evidence="11" type="ORF">IQ236_16780</name>
</gene>
<proteinExistence type="inferred from homology"/>
<protein>
    <recommendedName>
        <fullName evidence="4 7">Signal peptidase I</fullName>
        <ecNumber evidence="4 7">3.4.21.89</ecNumber>
    </recommendedName>
</protein>
<comment type="caution">
    <text evidence="11">The sequence shown here is derived from an EMBL/GenBank/DDBJ whole genome shotgun (WGS) entry which is preliminary data.</text>
</comment>
<dbReference type="PROSITE" id="PS00760">
    <property type="entry name" value="SPASE_I_2"/>
    <property type="match status" value="1"/>
</dbReference>
<evidence type="ECO:0000259" key="10">
    <source>
        <dbReference type="Pfam" id="PF10502"/>
    </source>
</evidence>
<reference evidence="11 12" key="1">
    <citation type="submission" date="2020-10" db="EMBL/GenBank/DDBJ databases">
        <authorList>
            <person name="Castelo-Branco R."/>
            <person name="Eusebio N."/>
            <person name="Adriana R."/>
            <person name="Vieira A."/>
            <person name="Brugerolle De Fraissinette N."/>
            <person name="Rezende De Castro R."/>
            <person name="Schneider M.P."/>
            <person name="Vasconcelos V."/>
            <person name="Leao P.N."/>
        </authorList>
    </citation>
    <scope>NUCLEOTIDE SEQUENCE [LARGE SCALE GENOMIC DNA]</scope>
    <source>
        <strain evidence="11 12">LEGE 06226</strain>
    </source>
</reference>
<dbReference type="GO" id="GO:0009003">
    <property type="term" value="F:signal peptidase activity"/>
    <property type="evidence" value="ECO:0007669"/>
    <property type="project" value="UniProtKB-EC"/>
</dbReference>
<dbReference type="Gene3D" id="2.10.109.10">
    <property type="entry name" value="Umud Fragment, subunit A"/>
    <property type="match status" value="1"/>
</dbReference>
<evidence type="ECO:0000313" key="12">
    <source>
        <dbReference type="Proteomes" id="UP000640725"/>
    </source>
</evidence>
<feature type="region of interest" description="Disordered" evidence="9">
    <location>
        <begin position="1"/>
        <end position="20"/>
    </location>
</feature>
<evidence type="ECO:0000313" key="11">
    <source>
        <dbReference type="EMBL" id="MBE9144859.1"/>
    </source>
</evidence>
<dbReference type="InterPro" id="IPR019758">
    <property type="entry name" value="Pept_S26A_signal_pept_1_CS"/>
</dbReference>
<dbReference type="InterPro" id="IPR019533">
    <property type="entry name" value="Peptidase_S26"/>
</dbReference>
<dbReference type="InterPro" id="IPR019756">
    <property type="entry name" value="Pept_S26A_signal_pept_1_Ser-AS"/>
</dbReference>
<keyword evidence="7" id="KW-1133">Transmembrane helix</keyword>
<keyword evidence="6 7" id="KW-0378">Hydrolase</keyword>
<evidence type="ECO:0000256" key="3">
    <source>
        <dbReference type="ARBA" id="ARBA00009370"/>
    </source>
</evidence>
<dbReference type="InterPro" id="IPR000223">
    <property type="entry name" value="Pept_S26A_signal_pept_1"/>
</dbReference>
<evidence type="ECO:0000256" key="1">
    <source>
        <dbReference type="ARBA" id="ARBA00000677"/>
    </source>
</evidence>
<evidence type="ECO:0000256" key="7">
    <source>
        <dbReference type="RuleBase" id="RU003993"/>
    </source>
</evidence>
<evidence type="ECO:0000256" key="5">
    <source>
        <dbReference type="ARBA" id="ARBA00022670"/>
    </source>
</evidence>
<evidence type="ECO:0000256" key="2">
    <source>
        <dbReference type="ARBA" id="ARBA00004401"/>
    </source>
</evidence>
<dbReference type="EC" id="3.4.21.89" evidence="4 7"/>
<name>A0ABR9UFI2_9CYAN</name>
<evidence type="ECO:0000256" key="4">
    <source>
        <dbReference type="ARBA" id="ARBA00013208"/>
    </source>
</evidence>
<dbReference type="SUPFAM" id="SSF51306">
    <property type="entry name" value="LexA/Signal peptidase"/>
    <property type="match status" value="1"/>
</dbReference>
<feature type="domain" description="Peptidase S26" evidence="10">
    <location>
        <begin position="27"/>
        <end position="187"/>
    </location>
</feature>
<dbReference type="PRINTS" id="PR00727">
    <property type="entry name" value="LEADERPTASE"/>
</dbReference>
<dbReference type="EMBL" id="JADEWU010000041">
    <property type="protein sequence ID" value="MBE9144859.1"/>
    <property type="molecule type" value="Genomic_DNA"/>
</dbReference>
<dbReference type="PROSITE" id="PS00761">
    <property type="entry name" value="SPASE_I_3"/>
    <property type="match status" value="1"/>
</dbReference>